<evidence type="ECO:0000256" key="1">
    <source>
        <dbReference type="SAM" id="MobiDB-lite"/>
    </source>
</evidence>
<keyword evidence="4" id="KW-1185">Reference proteome</keyword>
<gene>
    <name evidence="3" type="ORF">HA482_41510</name>
</gene>
<feature type="region of interest" description="Disordered" evidence="1">
    <location>
        <begin position="119"/>
        <end position="156"/>
    </location>
</feature>
<evidence type="ECO:0000313" key="4">
    <source>
        <dbReference type="Proteomes" id="UP000639516"/>
    </source>
</evidence>
<feature type="transmembrane region" description="Helical" evidence="2">
    <location>
        <begin position="12"/>
        <end position="29"/>
    </location>
</feature>
<evidence type="ECO:0008006" key="5">
    <source>
        <dbReference type="Google" id="ProtNLM"/>
    </source>
</evidence>
<keyword evidence="2" id="KW-0472">Membrane</keyword>
<proteinExistence type="predicted"/>
<name>A0ABR7UMP6_9BRAD</name>
<protein>
    <recommendedName>
        <fullName evidence="5">YgjV family protein</fullName>
    </recommendedName>
</protein>
<sequence length="156" mass="17134">MKSLMRSAVRWVEVAGYIASSLVFLTFYMRRMVPLRLVALCSNVAFLTYAFALHLAPIAILHGALIPVNIVRLIGALRERADKPHSGNHLRQNVGNSLSVAPPEVRVMPKTLRDAGLARTDAPGCRAADNGRSGEVRTARRQDSARLEARRGHDVV</sequence>
<comment type="caution">
    <text evidence="3">The sequence shown here is derived from an EMBL/GenBank/DDBJ whole genome shotgun (WGS) entry which is preliminary data.</text>
</comment>
<keyword evidence="2" id="KW-1133">Transmembrane helix</keyword>
<keyword evidence="2" id="KW-0812">Transmembrane</keyword>
<reference evidence="3 4" key="1">
    <citation type="journal article" date="2020" name="Arch. Microbiol.">
        <title>Bradyrhizobium campsiandrae sp. nov., a nitrogen-fixing bacterial strain isolated from a native leguminous tree from the Amazon adapted to flooded conditions.</title>
        <authorList>
            <person name="Cabral Michel D."/>
            <person name="Martins da Costa E."/>
            <person name="Azarias Guimaraes A."/>
            <person name="Soares de Carvalho T."/>
            <person name="Santos de Castro Caputo P."/>
            <person name="Willems A."/>
            <person name="de Souza Moreira F.M."/>
        </authorList>
    </citation>
    <scope>NUCLEOTIDE SEQUENCE [LARGE SCALE GENOMIC DNA]</scope>
    <source>
        <strain evidence="4">INPA 384B</strain>
    </source>
</reference>
<evidence type="ECO:0000313" key="3">
    <source>
        <dbReference type="EMBL" id="MBC9984657.1"/>
    </source>
</evidence>
<feature type="transmembrane region" description="Helical" evidence="2">
    <location>
        <begin position="49"/>
        <end position="71"/>
    </location>
</feature>
<dbReference type="Proteomes" id="UP000639516">
    <property type="component" value="Unassembled WGS sequence"/>
</dbReference>
<feature type="compositionally biased region" description="Basic and acidic residues" evidence="1">
    <location>
        <begin position="132"/>
        <end position="156"/>
    </location>
</feature>
<dbReference type="EMBL" id="JAATTO010000132">
    <property type="protein sequence ID" value="MBC9984657.1"/>
    <property type="molecule type" value="Genomic_DNA"/>
</dbReference>
<organism evidence="3 4">
    <name type="scientific">Bradyrhizobium campsiandrae</name>
    <dbReference type="NCBI Taxonomy" id="1729892"/>
    <lineage>
        <taxon>Bacteria</taxon>
        <taxon>Pseudomonadati</taxon>
        <taxon>Pseudomonadota</taxon>
        <taxon>Alphaproteobacteria</taxon>
        <taxon>Hyphomicrobiales</taxon>
        <taxon>Nitrobacteraceae</taxon>
        <taxon>Bradyrhizobium</taxon>
    </lineage>
</organism>
<evidence type="ECO:0000256" key="2">
    <source>
        <dbReference type="SAM" id="Phobius"/>
    </source>
</evidence>
<accession>A0ABR7UMP6</accession>
<dbReference type="RefSeq" id="WP_188108176.1">
    <property type="nucleotide sequence ID" value="NZ_JAANIH010000111.1"/>
</dbReference>